<dbReference type="PROSITE" id="PS51192">
    <property type="entry name" value="HELICASE_ATP_BIND_1"/>
    <property type="match status" value="1"/>
</dbReference>
<dbReference type="SMART" id="SM00487">
    <property type="entry name" value="DEXDc"/>
    <property type="match status" value="1"/>
</dbReference>
<dbReference type="OrthoDB" id="9763310at2"/>
<keyword evidence="8 20" id="KW-0347">Helicase</keyword>
<dbReference type="GO" id="GO:0006310">
    <property type="term" value="P:DNA recombination"/>
    <property type="evidence" value="ECO:0007669"/>
    <property type="project" value="UniProtKB-UniRule"/>
</dbReference>
<evidence type="ECO:0000256" key="12">
    <source>
        <dbReference type="ARBA" id="ARBA00023172"/>
    </source>
</evidence>
<comment type="catalytic activity">
    <reaction evidence="15">
        <text>Couples ATP hydrolysis with the unwinding of duplex DNA by translocating in the 3'-5' direction.</text>
        <dbReference type="EC" id="5.6.2.4"/>
    </reaction>
</comment>
<dbReference type="InterPro" id="IPR010997">
    <property type="entry name" value="HRDC-like_sf"/>
</dbReference>
<organism evidence="20 21">
    <name type="scientific">Terrisporobacter othiniensis</name>
    <dbReference type="NCBI Taxonomy" id="1577792"/>
    <lineage>
        <taxon>Bacteria</taxon>
        <taxon>Bacillati</taxon>
        <taxon>Bacillota</taxon>
        <taxon>Clostridia</taxon>
        <taxon>Peptostreptococcales</taxon>
        <taxon>Peptostreptococcaceae</taxon>
        <taxon>Terrisporobacter</taxon>
    </lineage>
</organism>
<accession>A0A0B3VZ12</accession>
<dbReference type="SUPFAM" id="SSF47819">
    <property type="entry name" value="HRDC-like"/>
    <property type="match status" value="2"/>
</dbReference>
<dbReference type="EC" id="5.6.2.4" evidence="16"/>
<keyword evidence="4" id="KW-0479">Metal-binding</keyword>
<dbReference type="PANTHER" id="PTHR13710:SF105">
    <property type="entry name" value="ATP-DEPENDENT DNA HELICASE Q1"/>
    <property type="match status" value="1"/>
</dbReference>
<dbReference type="NCBIfam" id="TIGR01389">
    <property type="entry name" value="recQ"/>
    <property type="match status" value="1"/>
</dbReference>
<dbReference type="EMBL" id="JWHR01000053">
    <property type="protein sequence ID" value="KHS58038.1"/>
    <property type="molecule type" value="Genomic_DNA"/>
</dbReference>
<name>A0A0B3VZ12_9FIRM</name>
<dbReference type="GO" id="GO:0030894">
    <property type="term" value="C:replisome"/>
    <property type="evidence" value="ECO:0007669"/>
    <property type="project" value="TreeGrafter"/>
</dbReference>
<evidence type="ECO:0000256" key="3">
    <source>
        <dbReference type="ARBA" id="ARBA00005446"/>
    </source>
</evidence>
<evidence type="ECO:0000259" key="17">
    <source>
        <dbReference type="PROSITE" id="PS50967"/>
    </source>
</evidence>
<dbReference type="PROSITE" id="PS51194">
    <property type="entry name" value="HELICASE_CTER"/>
    <property type="match status" value="1"/>
</dbReference>
<dbReference type="Pfam" id="PF09382">
    <property type="entry name" value="RQC"/>
    <property type="match status" value="1"/>
</dbReference>
<evidence type="ECO:0000259" key="18">
    <source>
        <dbReference type="PROSITE" id="PS51192"/>
    </source>
</evidence>
<evidence type="ECO:0000259" key="19">
    <source>
        <dbReference type="PROSITE" id="PS51194"/>
    </source>
</evidence>
<gene>
    <name evidence="20" type="ORF">QX51_05000</name>
</gene>
<dbReference type="Pfam" id="PF16124">
    <property type="entry name" value="RecQ_Zn_bind"/>
    <property type="match status" value="1"/>
</dbReference>
<evidence type="ECO:0000256" key="9">
    <source>
        <dbReference type="ARBA" id="ARBA00022833"/>
    </source>
</evidence>
<dbReference type="RefSeq" id="WP_039678805.1">
    <property type="nucleotide sequence ID" value="NZ_JAWGXO010000004.1"/>
</dbReference>
<evidence type="ECO:0000256" key="8">
    <source>
        <dbReference type="ARBA" id="ARBA00022806"/>
    </source>
</evidence>
<keyword evidence="9" id="KW-0862">Zinc</keyword>
<dbReference type="Pfam" id="PF00570">
    <property type="entry name" value="HRDC"/>
    <property type="match status" value="2"/>
</dbReference>
<dbReference type="STRING" id="1577792.QX51_05000"/>
<dbReference type="InterPro" id="IPR014001">
    <property type="entry name" value="Helicase_ATP-bd"/>
</dbReference>
<dbReference type="GO" id="GO:0009378">
    <property type="term" value="F:four-way junction helicase activity"/>
    <property type="evidence" value="ECO:0007669"/>
    <property type="project" value="TreeGrafter"/>
</dbReference>
<dbReference type="SMART" id="SM00956">
    <property type="entry name" value="RQC"/>
    <property type="match status" value="1"/>
</dbReference>
<dbReference type="InterPro" id="IPR006293">
    <property type="entry name" value="DNA_helicase_ATP-dep_RecQ_bac"/>
</dbReference>
<dbReference type="GO" id="GO:0016787">
    <property type="term" value="F:hydrolase activity"/>
    <property type="evidence" value="ECO:0007669"/>
    <property type="project" value="UniProtKB-KW"/>
</dbReference>
<evidence type="ECO:0000256" key="16">
    <source>
        <dbReference type="NCBIfam" id="TIGR01389"/>
    </source>
</evidence>
<comment type="similarity">
    <text evidence="3">Belongs to the helicase family. RecQ subfamily.</text>
</comment>
<dbReference type="GO" id="GO:0005737">
    <property type="term" value="C:cytoplasm"/>
    <property type="evidence" value="ECO:0007669"/>
    <property type="project" value="TreeGrafter"/>
</dbReference>
<dbReference type="InterPro" id="IPR027417">
    <property type="entry name" value="P-loop_NTPase"/>
</dbReference>
<feature type="domain" description="Helicase C-terminal" evidence="19">
    <location>
        <begin position="216"/>
        <end position="368"/>
    </location>
</feature>
<dbReference type="GO" id="GO:0006260">
    <property type="term" value="P:DNA replication"/>
    <property type="evidence" value="ECO:0007669"/>
    <property type="project" value="InterPro"/>
</dbReference>
<protein>
    <recommendedName>
        <fullName evidence="16">DNA helicase RecQ</fullName>
        <ecNumber evidence="16">5.6.2.4</ecNumber>
    </recommendedName>
</protein>
<evidence type="ECO:0000256" key="6">
    <source>
        <dbReference type="ARBA" id="ARBA00022763"/>
    </source>
</evidence>
<dbReference type="Gene3D" id="1.10.150.80">
    <property type="entry name" value="HRDC domain"/>
    <property type="match status" value="2"/>
</dbReference>
<dbReference type="InterPro" id="IPR001650">
    <property type="entry name" value="Helicase_C-like"/>
</dbReference>
<evidence type="ECO:0000313" key="20">
    <source>
        <dbReference type="EMBL" id="KHS58038.1"/>
    </source>
</evidence>
<evidence type="ECO:0000256" key="10">
    <source>
        <dbReference type="ARBA" id="ARBA00022840"/>
    </source>
</evidence>
<dbReference type="SMART" id="SM00490">
    <property type="entry name" value="HELICc"/>
    <property type="match status" value="1"/>
</dbReference>
<keyword evidence="14" id="KW-0413">Isomerase</keyword>
<dbReference type="Proteomes" id="UP000031189">
    <property type="component" value="Unassembled WGS sequence"/>
</dbReference>
<keyword evidence="12" id="KW-0233">DNA recombination</keyword>
<dbReference type="InterPro" id="IPR018982">
    <property type="entry name" value="RQC_domain"/>
</dbReference>
<evidence type="ECO:0000256" key="1">
    <source>
        <dbReference type="ARBA" id="ARBA00001946"/>
    </source>
</evidence>
<dbReference type="Pfam" id="PF00271">
    <property type="entry name" value="Helicase_C"/>
    <property type="match status" value="1"/>
</dbReference>
<dbReference type="SUPFAM" id="SSF52540">
    <property type="entry name" value="P-loop containing nucleoside triphosphate hydrolases"/>
    <property type="match status" value="1"/>
</dbReference>
<keyword evidence="10" id="KW-0067">ATP-binding</keyword>
<comment type="caution">
    <text evidence="20">The sequence shown here is derived from an EMBL/GenBank/DDBJ whole genome shotgun (WGS) entry which is preliminary data.</text>
</comment>
<feature type="domain" description="HRDC" evidence="17">
    <location>
        <begin position="618"/>
        <end position="698"/>
    </location>
</feature>
<dbReference type="InterPro" id="IPR044876">
    <property type="entry name" value="HRDC_dom_sf"/>
</dbReference>
<dbReference type="Gene3D" id="1.10.10.10">
    <property type="entry name" value="Winged helix-like DNA-binding domain superfamily/Winged helix DNA-binding domain"/>
    <property type="match status" value="1"/>
</dbReference>
<evidence type="ECO:0000256" key="4">
    <source>
        <dbReference type="ARBA" id="ARBA00022723"/>
    </source>
</evidence>
<dbReference type="InterPro" id="IPR036388">
    <property type="entry name" value="WH-like_DNA-bd_sf"/>
</dbReference>
<dbReference type="GO" id="GO:0006281">
    <property type="term" value="P:DNA repair"/>
    <property type="evidence" value="ECO:0007669"/>
    <property type="project" value="UniProtKB-KW"/>
</dbReference>
<dbReference type="Pfam" id="PF00270">
    <property type="entry name" value="DEAD"/>
    <property type="match status" value="1"/>
</dbReference>
<evidence type="ECO:0000256" key="5">
    <source>
        <dbReference type="ARBA" id="ARBA00022741"/>
    </source>
</evidence>
<dbReference type="NCBIfam" id="TIGR00614">
    <property type="entry name" value="recQ_fam"/>
    <property type="match status" value="1"/>
</dbReference>
<dbReference type="SUPFAM" id="SSF46785">
    <property type="entry name" value="Winged helix' DNA-binding domain"/>
    <property type="match status" value="1"/>
</dbReference>
<dbReference type="FunFam" id="3.40.50.300:FF:000296">
    <property type="entry name" value="ATP-dependent DNA helicase RecQ"/>
    <property type="match status" value="1"/>
</dbReference>
<evidence type="ECO:0000256" key="14">
    <source>
        <dbReference type="ARBA" id="ARBA00023235"/>
    </source>
</evidence>
<reference evidence="20 21" key="1">
    <citation type="submission" date="2014-12" db="EMBL/GenBank/DDBJ databases">
        <title>Draft genome sequence of Terrisporobacter sp. 08-306576, isolated from the blood culture of a bacteremia patient.</title>
        <authorList>
            <person name="Lund L.C."/>
            <person name="Sydenham T.V."/>
            <person name="Hogh S.V."/>
            <person name="Skov M.N."/>
            <person name="Kemp M."/>
            <person name="Justesen U.S."/>
        </authorList>
    </citation>
    <scope>NUCLEOTIDE SEQUENCE [LARGE SCALE GENOMIC DNA]</scope>
    <source>
        <strain evidence="20 21">08-306576</strain>
    </source>
</reference>
<dbReference type="InterPro" id="IPR004589">
    <property type="entry name" value="DNA_helicase_ATP-dep_RecQ"/>
</dbReference>
<dbReference type="InterPro" id="IPR011545">
    <property type="entry name" value="DEAD/DEAH_box_helicase_dom"/>
</dbReference>
<dbReference type="GO" id="GO:0043590">
    <property type="term" value="C:bacterial nucleoid"/>
    <property type="evidence" value="ECO:0007669"/>
    <property type="project" value="TreeGrafter"/>
</dbReference>
<dbReference type="Gene3D" id="3.40.50.300">
    <property type="entry name" value="P-loop containing nucleotide triphosphate hydrolases"/>
    <property type="match status" value="2"/>
</dbReference>
<evidence type="ECO:0000256" key="15">
    <source>
        <dbReference type="ARBA" id="ARBA00034617"/>
    </source>
</evidence>
<keyword evidence="7" id="KW-0378">Hydrolase</keyword>
<keyword evidence="6" id="KW-0227">DNA damage</keyword>
<evidence type="ECO:0000256" key="7">
    <source>
        <dbReference type="ARBA" id="ARBA00022801"/>
    </source>
</evidence>
<dbReference type="GO" id="GO:0009432">
    <property type="term" value="P:SOS response"/>
    <property type="evidence" value="ECO:0007669"/>
    <property type="project" value="UniProtKB-UniRule"/>
</dbReference>
<evidence type="ECO:0000313" key="21">
    <source>
        <dbReference type="Proteomes" id="UP000031189"/>
    </source>
</evidence>
<keyword evidence="21" id="KW-1185">Reference proteome</keyword>
<dbReference type="GO" id="GO:0003677">
    <property type="term" value="F:DNA binding"/>
    <property type="evidence" value="ECO:0007669"/>
    <property type="project" value="UniProtKB-KW"/>
</dbReference>
<proteinExistence type="inferred from homology"/>
<dbReference type="GO" id="GO:0046872">
    <property type="term" value="F:metal ion binding"/>
    <property type="evidence" value="ECO:0007669"/>
    <property type="project" value="UniProtKB-KW"/>
</dbReference>
<feature type="domain" description="Helicase ATP-binding" evidence="18">
    <location>
        <begin position="26"/>
        <end position="195"/>
    </location>
</feature>
<dbReference type="PANTHER" id="PTHR13710">
    <property type="entry name" value="DNA HELICASE RECQ FAMILY MEMBER"/>
    <property type="match status" value="1"/>
</dbReference>
<dbReference type="Pfam" id="PF14493">
    <property type="entry name" value="HTH_40"/>
    <property type="match status" value="1"/>
</dbReference>
<keyword evidence="5" id="KW-0547">Nucleotide-binding</keyword>
<dbReference type="GO" id="GO:0043138">
    <property type="term" value="F:3'-5' DNA helicase activity"/>
    <property type="evidence" value="ECO:0007669"/>
    <property type="project" value="UniProtKB-EC"/>
</dbReference>
<evidence type="ECO:0000256" key="2">
    <source>
        <dbReference type="ARBA" id="ARBA00001947"/>
    </source>
</evidence>
<dbReference type="PROSITE" id="PS50967">
    <property type="entry name" value="HRDC"/>
    <property type="match status" value="2"/>
</dbReference>
<dbReference type="InterPro" id="IPR036390">
    <property type="entry name" value="WH_DNA-bd_sf"/>
</dbReference>
<dbReference type="SMART" id="SM00341">
    <property type="entry name" value="HRDC"/>
    <property type="match status" value="2"/>
</dbReference>
<dbReference type="AlphaFoldDB" id="A0A0B3VZ12"/>
<dbReference type="InterPro" id="IPR032284">
    <property type="entry name" value="RecQ_Zn-bd"/>
</dbReference>
<sequence>MYKKPIEILEKYFGYKEFRRGQEDIINSILSKKDVIAIMPTGGGKSLCYQIPALLLDGITIVISPLISLMKDQVDTLNSMNIKSSYINSSLSDNKIKDILNGVYNNEYKIIYVAPERLDNYEFINSIKKANISQIAVDEAHCISQWGHDFRKSYTKIYDFIYDLEKRPIVTAFTATASTKVKEDIIKNLRLQDYKEYSTGFNRDNLEIDIVKNCNKKEYILNYIEKNKESSGIVYAATRKSVEAIYESLKRRDYSVAKYHGGLSNEERQHYQELFVNDEKNIMIATNAFGMGIDKSNIRWILHYNMPQSIENYYQEIGRAGRDGEKSKCTLLFSPQDIQTQKLLIDSGISNMERKQSQYIKLQQIIDLVYSNDCYRKNILNYFGEEFENKCDNCSNCLNRGIMVDKSEDAMKVISCIIRMKRSYGINMIVDVLRGSKNKKVINLGFNTLSTYGIMKNYKSEDLKIFINTLISHGYLDMVESVSGNNSFATIRINNMSKEVIKGNKKVMLYEITSQEDEKEVNYLYDKLKEIRAIVAKENKIAPYMVFSDSTLMEMSKKYPSNKEEMLLISGVGEVKFDKYGEKFIEEIKIYINENNVEISQINYENDNLKQYDEFLYVNSNKELYDRLKELRAFYAKKENTIFYKILSKNTLKEISGRYPVNEKELLDISGIGSVKYNKYGEAIIKVVKEYLEEKNMNPKWQEKDKLKIVIDGDNRKNNEIALDLLNQGKDLNDVSLDVEVSQATLLNYVNDYILEGNVLNFDLELNEYYSDNEKNLILKAIDECKSQNLNLIKKILPHTIKYESIMAVIIENNLNLSDKKKELC</sequence>
<evidence type="ECO:0000256" key="13">
    <source>
        <dbReference type="ARBA" id="ARBA00023204"/>
    </source>
</evidence>
<evidence type="ECO:0000256" key="11">
    <source>
        <dbReference type="ARBA" id="ARBA00023125"/>
    </source>
</evidence>
<dbReference type="InterPro" id="IPR029491">
    <property type="entry name" value="Helicase_HTH"/>
</dbReference>
<dbReference type="GO" id="GO:0005524">
    <property type="term" value="F:ATP binding"/>
    <property type="evidence" value="ECO:0007669"/>
    <property type="project" value="UniProtKB-KW"/>
</dbReference>
<comment type="cofactor">
    <cofactor evidence="1">
        <name>Mg(2+)</name>
        <dbReference type="ChEBI" id="CHEBI:18420"/>
    </cofactor>
</comment>
<keyword evidence="11" id="KW-0238">DNA-binding</keyword>
<keyword evidence="13" id="KW-0234">DNA repair</keyword>
<comment type="cofactor">
    <cofactor evidence="2">
        <name>Zn(2+)</name>
        <dbReference type="ChEBI" id="CHEBI:29105"/>
    </cofactor>
</comment>
<dbReference type="InterPro" id="IPR002121">
    <property type="entry name" value="HRDC_dom"/>
</dbReference>
<feature type="domain" description="HRDC" evidence="17">
    <location>
        <begin position="518"/>
        <end position="598"/>
    </location>
</feature>
<dbReference type="CDD" id="cd17920">
    <property type="entry name" value="DEXHc_RecQ"/>
    <property type="match status" value="1"/>
</dbReference>